<evidence type="ECO:0000313" key="3">
    <source>
        <dbReference type="Proteomes" id="UP000246005"/>
    </source>
</evidence>
<gene>
    <name evidence="2" type="ORF">C8D88_12348</name>
</gene>
<evidence type="ECO:0000313" key="2">
    <source>
        <dbReference type="EMBL" id="PWK80684.1"/>
    </source>
</evidence>
<dbReference type="SUPFAM" id="SSF53448">
    <property type="entry name" value="Nucleotide-diphospho-sugar transferases"/>
    <property type="match status" value="1"/>
</dbReference>
<dbReference type="PANTHER" id="PTHR22916">
    <property type="entry name" value="GLYCOSYLTRANSFERASE"/>
    <property type="match status" value="1"/>
</dbReference>
<name>A0A316HHM7_9PSEU</name>
<reference evidence="2 3" key="1">
    <citation type="submission" date="2018-05" db="EMBL/GenBank/DDBJ databases">
        <title>Genomic Encyclopedia of Type Strains, Phase IV (KMG-IV): sequencing the most valuable type-strain genomes for metagenomic binning, comparative biology and taxonomic classification.</title>
        <authorList>
            <person name="Goeker M."/>
        </authorList>
    </citation>
    <scope>NUCLEOTIDE SEQUENCE [LARGE SCALE GENOMIC DNA]</scope>
    <source>
        <strain evidence="2 3">DSM 45480</strain>
    </source>
</reference>
<dbReference type="RefSeq" id="WP_109642312.1">
    <property type="nucleotide sequence ID" value="NZ_QGHB01000023.1"/>
</dbReference>
<comment type="caution">
    <text evidence="2">The sequence shown here is derived from an EMBL/GenBank/DDBJ whole genome shotgun (WGS) entry which is preliminary data.</text>
</comment>
<dbReference type="AlphaFoldDB" id="A0A316HHM7"/>
<dbReference type="InterPro" id="IPR029044">
    <property type="entry name" value="Nucleotide-diphossugar_trans"/>
</dbReference>
<protein>
    <submittedName>
        <fullName evidence="2">GT2 family glycosyltransferase</fullName>
    </submittedName>
</protein>
<dbReference type="Gene3D" id="3.90.550.10">
    <property type="entry name" value="Spore Coat Polysaccharide Biosynthesis Protein SpsA, Chain A"/>
    <property type="match status" value="1"/>
</dbReference>
<proteinExistence type="predicted"/>
<dbReference type="Proteomes" id="UP000246005">
    <property type="component" value="Unassembled WGS sequence"/>
</dbReference>
<feature type="domain" description="Glycosyltransferase 2-like" evidence="1">
    <location>
        <begin position="14"/>
        <end position="145"/>
    </location>
</feature>
<dbReference type="PANTHER" id="PTHR22916:SF3">
    <property type="entry name" value="UDP-GLCNAC:BETAGAL BETA-1,3-N-ACETYLGLUCOSAMINYLTRANSFERASE-LIKE PROTEIN 1"/>
    <property type="match status" value="1"/>
</dbReference>
<sequence>MENTSFISGRADVTVVTFTRNRPHLLDDTIKSVARQCCDHVAAHIILVDDCAETWRFLGKDLPDHVWPRMVPRADDETTGPRRVATLRDIGASLVKTRWMAYLDDDDEWLPNHLHTLLETAERTSAQAVHSWQQTLNRDGTPFLGRYFPWKRGIEAARAEYDRLLGLGMLQEGSNVFRHRVDREEGLGHVRYVDGGEWLLDAEMARRIGFACDFTDEDRANMIAEDDKFVTSLVDNDIPIACTEQATFIYRLGGFSNQFDSQGEPVMKGTSSVEEVSWR</sequence>
<dbReference type="EMBL" id="QGHB01000023">
    <property type="protein sequence ID" value="PWK80684.1"/>
    <property type="molecule type" value="Genomic_DNA"/>
</dbReference>
<dbReference type="Pfam" id="PF00535">
    <property type="entry name" value="Glycos_transf_2"/>
    <property type="match status" value="1"/>
</dbReference>
<accession>A0A316HHM7</accession>
<keyword evidence="2" id="KW-0808">Transferase</keyword>
<dbReference type="CDD" id="cd00761">
    <property type="entry name" value="Glyco_tranf_GTA_type"/>
    <property type="match status" value="1"/>
</dbReference>
<dbReference type="GO" id="GO:0016758">
    <property type="term" value="F:hexosyltransferase activity"/>
    <property type="evidence" value="ECO:0007669"/>
    <property type="project" value="UniProtKB-ARBA"/>
</dbReference>
<organism evidence="2 3">
    <name type="scientific">Lentzea atacamensis</name>
    <dbReference type="NCBI Taxonomy" id="531938"/>
    <lineage>
        <taxon>Bacteria</taxon>
        <taxon>Bacillati</taxon>
        <taxon>Actinomycetota</taxon>
        <taxon>Actinomycetes</taxon>
        <taxon>Pseudonocardiales</taxon>
        <taxon>Pseudonocardiaceae</taxon>
        <taxon>Lentzea</taxon>
    </lineage>
</organism>
<evidence type="ECO:0000259" key="1">
    <source>
        <dbReference type="Pfam" id="PF00535"/>
    </source>
</evidence>
<dbReference type="InterPro" id="IPR001173">
    <property type="entry name" value="Glyco_trans_2-like"/>
</dbReference>